<dbReference type="PANTHER" id="PTHR30097:SF16">
    <property type="entry name" value="CATION EFFLUX SYSTEM (CZCB-LIKE)"/>
    <property type="match status" value="1"/>
</dbReference>
<evidence type="ECO:0000256" key="3">
    <source>
        <dbReference type="SAM" id="Coils"/>
    </source>
</evidence>
<dbReference type="SUPFAM" id="SSF111369">
    <property type="entry name" value="HlyD-like secretion proteins"/>
    <property type="match status" value="1"/>
</dbReference>
<dbReference type="Gene3D" id="1.10.287.470">
    <property type="entry name" value="Helix hairpin bin"/>
    <property type="match status" value="1"/>
</dbReference>
<dbReference type="Proteomes" id="UP000254258">
    <property type="component" value="Unassembled WGS sequence"/>
</dbReference>
<keyword evidence="4" id="KW-0732">Signal</keyword>
<gene>
    <name evidence="8" type="ORF">DWU98_15205</name>
</gene>
<protein>
    <submittedName>
        <fullName evidence="8">Efflux RND transporter periplasmic adaptor subunit</fullName>
    </submittedName>
</protein>
<comment type="caution">
    <text evidence="8">The sequence shown here is derived from an EMBL/GenBank/DDBJ whole genome shotgun (WGS) entry which is preliminary data.</text>
</comment>
<evidence type="ECO:0000259" key="6">
    <source>
        <dbReference type="Pfam" id="PF25973"/>
    </source>
</evidence>
<keyword evidence="9" id="KW-1185">Reference proteome</keyword>
<dbReference type="InterPro" id="IPR006143">
    <property type="entry name" value="RND_pump_MFP"/>
</dbReference>
<reference evidence="8 9" key="1">
    <citation type="submission" date="2018-07" db="EMBL/GenBank/DDBJ databases">
        <title>Dyella monticola sp. nov. and Dyella psychrodurans sp. nov. isolated from monsoon evergreen broad-leaved forest soil of Dinghu Mountain, China.</title>
        <authorList>
            <person name="Gao Z."/>
            <person name="Qiu L."/>
        </authorList>
    </citation>
    <scope>NUCLEOTIDE SEQUENCE [LARGE SCALE GENOMIC DNA]</scope>
    <source>
        <strain evidence="8 9">4G-K06</strain>
    </source>
</reference>
<dbReference type="Pfam" id="PF25954">
    <property type="entry name" value="Beta-barrel_RND_2"/>
    <property type="match status" value="1"/>
</dbReference>
<dbReference type="Gene3D" id="2.40.30.170">
    <property type="match status" value="1"/>
</dbReference>
<dbReference type="EMBL" id="QRBE01000009">
    <property type="protein sequence ID" value="RDS80250.1"/>
    <property type="molecule type" value="Genomic_DNA"/>
</dbReference>
<dbReference type="Pfam" id="PF25975">
    <property type="entry name" value="CzcB_C"/>
    <property type="match status" value="1"/>
</dbReference>
<feature type="chain" id="PRO_5016884514" evidence="4">
    <location>
        <begin position="29"/>
        <end position="375"/>
    </location>
</feature>
<evidence type="ECO:0000256" key="4">
    <source>
        <dbReference type="SAM" id="SignalP"/>
    </source>
</evidence>
<dbReference type="InterPro" id="IPR051909">
    <property type="entry name" value="MFP_Cation_Efflux"/>
</dbReference>
<dbReference type="GO" id="GO:0022857">
    <property type="term" value="F:transmembrane transporter activity"/>
    <property type="evidence" value="ECO:0007669"/>
    <property type="project" value="InterPro"/>
</dbReference>
<evidence type="ECO:0000259" key="7">
    <source>
        <dbReference type="Pfam" id="PF25975"/>
    </source>
</evidence>
<dbReference type="Gene3D" id="2.40.420.20">
    <property type="match status" value="1"/>
</dbReference>
<accession>A0A370WVY4</accession>
<dbReference type="NCBIfam" id="TIGR01730">
    <property type="entry name" value="RND_mfp"/>
    <property type="match status" value="1"/>
</dbReference>
<dbReference type="InterPro" id="IPR058647">
    <property type="entry name" value="BSH_CzcB-like"/>
</dbReference>
<evidence type="ECO:0000256" key="1">
    <source>
        <dbReference type="ARBA" id="ARBA00009477"/>
    </source>
</evidence>
<feature type="coiled-coil region" evidence="3">
    <location>
        <begin position="121"/>
        <end position="148"/>
    </location>
</feature>
<dbReference type="PANTHER" id="PTHR30097">
    <property type="entry name" value="CATION EFFLUX SYSTEM PROTEIN CUSB"/>
    <property type="match status" value="1"/>
</dbReference>
<dbReference type="FunFam" id="2.40.30.170:FF:000010">
    <property type="entry name" value="Efflux RND transporter periplasmic adaptor subunit"/>
    <property type="match status" value="1"/>
</dbReference>
<dbReference type="AlphaFoldDB" id="A0A370WVY4"/>
<keyword evidence="2" id="KW-0813">Transport</keyword>
<evidence type="ECO:0000313" key="8">
    <source>
        <dbReference type="EMBL" id="RDS80250.1"/>
    </source>
</evidence>
<proteinExistence type="inferred from homology"/>
<feature type="signal peptide" evidence="4">
    <location>
        <begin position="1"/>
        <end position="28"/>
    </location>
</feature>
<feature type="domain" description="CzcB-like barrel-sandwich hybrid" evidence="6">
    <location>
        <begin position="85"/>
        <end position="227"/>
    </location>
</feature>
<sequence>MLHLVKTHGWRLEIAIVLALSLAACSHAGNEAADQPPAFTVENGLIKVPQGSPLRNELVVQPVQSHQLPHALVFPANVEADPTHTANVLPPLTGKVTELKVGLGDHVSKGQLLAVIDSGDLAQAYADVEKARDAMDLAKKTLDRARAVKAAGGNAAKDLEAAQSGYNQAVAEFNRAQMRLTAVGGGQGSGAQRPMQITAPTSGYVTALSVSPGTYVNDATAAMMTISNLQSVWITANVPESDVGHIAKGEHVDAELSAYPGQVFHGVVSFVNPVLQPDTRRDLVRALFVNTDGKLMPNMYANVSIDVPQPAQVFVPESALLMNNDNTSVFVEVSPWTFQRRTVDLSYDESGDTRVLKGLKAGDRVIVRGGVLLND</sequence>
<dbReference type="OrthoDB" id="9806939at2"/>
<dbReference type="RefSeq" id="WP_115496439.1">
    <property type="nucleotide sequence ID" value="NZ_QRBE01000009.1"/>
</dbReference>
<name>A0A370WVY4_9GAMM</name>
<dbReference type="GO" id="GO:0016020">
    <property type="term" value="C:membrane"/>
    <property type="evidence" value="ECO:0007669"/>
    <property type="project" value="InterPro"/>
</dbReference>
<feature type="domain" description="CzcB-like C-terminal circularly permuted SH3-like" evidence="7">
    <location>
        <begin position="313"/>
        <end position="369"/>
    </location>
</feature>
<evidence type="ECO:0000256" key="2">
    <source>
        <dbReference type="ARBA" id="ARBA00022448"/>
    </source>
</evidence>
<keyword evidence="3" id="KW-0175">Coiled coil</keyword>
<dbReference type="InterPro" id="IPR058649">
    <property type="entry name" value="CzcB_C"/>
</dbReference>
<organism evidence="8 9">
    <name type="scientific">Dyella monticola</name>
    <dbReference type="NCBI Taxonomy" id="1927958"/>
    <lineage>
        <taxon>Bacteria</taxon>
        <taxon>Pseudomonadati</taxon>
        <taxon>Pseudomonadota</taxon>
        <taxon>Gammaproteobacteria</taxon>
        <taxon>Lysobacterales</taxon>
        <taxon>Rhodanobacteraceae</taxon>
        <taxon>Dyella</taxon>
    </lineage>
</organism>
<dbReference type="PROSITE" id="PS51257">
    <property type="entry name" value="PROKAR_LIPOPROTEIN"/>
    <property type="match status" value="1"/>
</dbReference>
<dbReference type="Pfam" id="PF25973">
    <property type="entry name" value="BSH_CzcB"/>
    <property type="match status" value="1"/>
</dbReference>
<dbReference type="InterPro" id="IPR058792">
    <property type="entry name" value="Beta-barrel_RND_2"/>
</dbReference>
<dbReference type="Gene3D" id="2.40.50.100">
    <property type="match status" value="1"/>
</dbReference>
<evidence type="ECO:0000259" key="5">
    <source>
        <dbReference type="Pfam" id="PF25954"/>
    </source>
</evidence>
<evidence type="ECO:0000313" key="9">
    <source>
        <dbReference type="Proteomes" id="UP000254258"/>
    </source>
</evidence>
<feature type="domain" description="CusB-like beta-barrel" evidence="5">
    <location>
        <begin position="231"/>
        <end position="306"/>
    </location>
</feature>
<comment type="similarity">
    <text evidence="1">Belongs to the membrane fusion protein (MFP) (TC 8.A.1) family.</text>
</comment>